<dbReference type="InterPro" id="IPR001173">
    <property type="entry name" value="Glyco_trans_2-like"/>
</dbReference>
<evidence type="ECO:0000259" key="10">
    <source>
        <dbReference type="Pfam" id="PF04138"/>
    </source>
</evidence>
<comment type="similarity">
    <text evidence="2">Belongs to the glycosyltransferase 2 family.</text>
</comment>
<evidence type="ECO:0000313" key="12">
    <source>
        <dbReference type="Proteomes" id="UP000536685"/>
    </source>
</evidence>
<evidence type="ECO:0000259" key="9">
    <source>
        <dbReference type="Pfam" id="PF00535"/>
    </source>
</evidence>
<evidence type="ECO:0000313" key="11">
    <source>
        <dbReference type="EMBL" id="MBB5844688.1"/>
    </source>
</evidence>
<keyword evidence="3 11" id="KW-0808">Transferase</keyword>
<dbReference type="RefSeq" id="WP_184239064.1">
    <property type="nucleotide sequence ID" value="NZ_JACHMJ010000001.1"/>
</dbReference>
<dbReference type="GO" id="GO:0004582">
    <property type="term" value="F:dolichyl-phosphate beta-D-mannosyltransferase activity"/>
    <property type="evidence" value="ECO:0007669"/>
    <property type="project" value="UniProtKB-EC"/>
</dbReference>
<dbReference type="PANTHER" id="PTHR48090">
    <property type="entry name" value="UNDECAPRENYL-PHOSPHATE 4-DEOXY-4-FORMAMIDO-L-ARABINOSE TRANSFERASE-RELATED"/>
    <property type="match status" value="1"/>
</dbReference>
<dbReference type="CDD" id="cd06442">
    <property type="entry name" value="DPM1_like"/>
    <property type="match status" value="1"/>
</dbReference>
<protein>
    <submittedName>
        <fullName evidence="11">Dolichol-phosphate mannosyltransferase</fullName>
        <ecNumber evidence="11">2.4.1.83</ecNumber>
    </submittedName>
</protein>
<evidence type="ECO:0000256" key="3">
    <source>
        <dbReference type="ARBA" id="ARBA00022679"/>
    </source>
</evidence>
<keyword evidence="12" id="KW-1185">Reference proteome</keyword>
<comment type="subcellular location">
    <subcellularLocation>
        <location evidence="1">Membrane</location>
        <topology evidence="1">Multi-pass membrane protein</topology>
    </subcellularLocation>
</comment>
<name>A0A841AQW6_9MICO</name>
<dbReference type="EC" id="2.4.1.83" evidence="11"/>
<keyword evidence="11" id="KW-0328">Glycosyltransferase</keyword>
<evidence type="ECO:0000256" key="1">
    <source>
        <dbReference type="ARBA" id="ARBA00004141"/>
    </source>
</evidence>
<dbReference type="Pfam" id="PF00535">
    <property type="entry name" value="Glycos_transf_2"/>
    <property type="match status" value="1"/>
</dbReference>
<evidence type="ECO:0000256" key="8">
    <source>
        <dbReference type="SAM" id="Phobius"/>
    </source>
</evidence>
<feature type="transmembrane region" description="Helical" evidence="8">
    <location>
        <begin position="238"/>
        <end position="259"/>
    </location>
</feature>
<dbReference type="GO" id="GO:0016020">
    <property type="term" value="C:membrane"/>
    <property type="evidence" value="ECO:0007669"/>
    <property type="project" value="UniProtKB-SubCell"/>
</dbReference>
<evidence type="ECO:0000256" key="5">
    <source>
        <dbReference type="ARBA" id="ARBA00022989"/>
    </source>
</evidence>
<feature type="transmembrane region" description="Helical" evidence="8">
    <location>
        <begin position="331"/>
        <end position="351"/>
    </location>
</feature>
<proteinExistence type="inferred from homology"/>
<dbReference type="Proteomes" id="UP000536685">
    <property type="component" value="Unassembled WGS sequence"/>
</dbReference>
<evidence type="ECO:0000256" key="4">
    <source>
        <dbReference type="ARBA" id="ARBA00022692"/>
    </source>
</evidence>
<feature type="domain" description="GtrA/DPMS transmembrane" evidence="10">
    <location>
        <begin position="241"/>
        <end position="356"/>
    </location>
</feature>
<feature type="transmembrane region" description="Helical" evidence="8">
    <location>
        <begin position="265"/>
        <end position="284"/>
    </location>
</feature>
<dbReference type="Gene3D" id="3.90.550.10">
    <property type="entry name" value="Spore Coat Polysaccharide Biosynthesis Protein SpsA, Chain A"/>
    <property type="match status" value="1"/>
</dbReference>
<dbReference type="AlphaFoldDB" id="A0A841AQW6"/>
<dbReference type="GO" id="GO:0000271">
    <property type="term" value="P:polysaccharide biosynthetic process"/>
    <property type="evidence" value="ECO:0007669"/>
    <property type="project" value="InterPro"/>
</dbReference>
<dbReference type="PANTHER" id="PTHR48090:SF7">
    <property type="entry name" value="RFBJ PROTEIN"/>
    <property type="match status" value="1"/>
</dbReference>
<evidence type="ECO:0000256" key="7">
    <source>
        <dbReference type="SAM" id="MobiDB-lite"/>
    </source>
</evidence>
<dbReference type="InterPro" id="IPR029044">
    <property type="entry name" value="Nucleotide-diphossugar_trans"/>
</dbReference>
<dbReference type="EMBL" id="JACHMJ010000001">
    <property type="protein sequence ID" value="MBB5844688.1"/>
    <property type="molecule type" value="Genomic_DNA"/>
</dbReference>
<dbReference type="InterPro" id="IPR050256">
    <property type="entry name" value="Glycosyltransferase_2"/>
</dbReference>
<accession>A0A841AQW6</accession>
<gene>
    <name evidence="11" type="ORF">HD599_003011</name>
</gene>
<dbReference type="InterPro" id="IPR007267">
    <property type="entry name" value="GtrA_DPMS_TM"/>
</dbReference>
<keyword evidence="4 8" id="KW-0812">Transmembrane</keyword>
<feature type="region of interest" description="Disordered" evidence="7">
    <location>
        <begin position="361"/>
        <end position="380"/>
    </location>
</feature>
<sequence>MTTQQIEVSIVVPTYNEADNVAELVARIEAAVEGLAAEIIVVDDSSDETPAAVRREAARSPLPIRLIHRDVATGGLSGAVVAGLEASRGRWSVVMDGDLQHPPELIPVLVASGESENADVVVASRHIAGGADAGLSGALRHLVSTGATVLTRAMFPIKLRDCTDPMTGFFAVRRSSVDLSTLRPHGFKILLEILARTPLTVVEEPFVFAERHAGESKADLRQGFTFLAQIAALRFGRLSGFAAIGAVGAVANLGIMAALQAFGVWYLAAAIVAAVVTILGNFVLLERFVFHDLRDGAHSVWKRFAQSVAFNGTETAVRTGVLFLIVESTSVPGILAQALLIAVGFVIRFVYHSRVVYKPDRTTSPAPSASRVDGTLTATD</sequence>
<dbReference type="Pfam" id="PF04138">
    <property type="entry name" value="GtrA_DPMS_TM"/>
    <property type="match status" value="1"/>
</dbReference>
<evidence type="ECO:0000256" key="6">
    <source>
        <dbReference type="ARBA" id="ARBA00023136"/>
    </source>
</evidence>
<reference evidence="11 12" key="1">
    <citation type="submission" date="2020-08" db="EMBL/GenBank/DDBJ databases">
        <title>Sequencing the genomes of 1000 actinobacteria strains.</title>
        <authorList>
            <person name="Klenk H.-P."/>
        </authorList>
    </citation>
    <scope>NUCLEOTIDE SEQUENCE [LARGE SCALE GENOMIC DNA]</scope>
    <source>
        <strain evidence="11 12">DSM 105784</strain>
    </source>
</reference>
<dbReference type="SUPFAM" id="SSF53448">
    <property type="entry name" value="Nucleotide-diphospho-sugar transferases"/>
    <property type="match status" value="1"/>
</dbReference>
<dbReference type="InterPro" id="IPR039528">
    <property type="entry name" value="DPM1-like"/>
</dbReference>
<evidence type="ECO:0000256" key="2">
    <source>
        <dbReference type="ARBA" id="ARBA00006739"/>
    </source>
</evidence>
<feature type="domain" description="Glycosyltransferase 2-like" evidence="9">
    <location>
        <begin position="9"/>
        <end position="176"/>
    </location>
</feature>
<keyword evidence="5 8" id="KW-1133">Transmembrane helix</keyword>
<organism evidence="11 12">
    <name type="scientific">Conyzicola lurida</name>
    <dbReference type="NCBI Taxonomy" id="1172621"/>
    <lineage>
        <taxon>Bacteria</taxon>
        <taxon>Bacillati</taxon>
        <taxon>Actinomycetota</taxon>
        <taxon>Actinomycetes</taxon>
        <taxon>Micrococcales</taxon>
        <taxon>Microbacteriaceae</taxon>
        <taxon>Conyzicola</taxon>
    </lineage>
</organism>
<comment type="caution">
    <text evidence="11">The sequence shown here is derived from an EMBL/GenBank/DDBJ whole genome shotgun (WGS) entry which is preliminary data.</text>
</comment>
<keyword evidence="6 8" id="KW-0472">Membrane</keyword>